<dbReference type="Pfam" id="PF20237">
    <property type="entry name" value="DUF6594"/>
    <property type="match status" value="1"/>
</dbReference>
<feature type="compositionally biased region" description="Polar residues" evidence="1">
    <location>
        <begin position="23"/>
        <end position="45"/>
    </location>
</feature>
<feature type="transmembrane region" description="Helical" evidence="2">
    <location>
        <begin position="297"/>
        <end position="324"/>
    </location>
</feature>
<dbReference type="EMBL" id="CAJPDQ010000004">
    <property type="protein sequence ID" value="CAF9908762.1"/>
    <property type="molecule type" value="Genomic_DNA"/>
</dbReference>
<feature type="transmembrane region" description="Helical" evidence="2">
    <location>
        <begin position="336"/>
        <end position="356"/>
    </location>
</feature>
<gene>
    <name evidence="4" type="ORF">GOMPHAMPRED_006303</name>
</gene>
<evidence type="ECO:0000256" key="1">
    <source>
        <dbReference type="SAM" id="MobiDB-lite"/>
    </source>
</evidence>
<evidence type="ECO:0000259" key="3">
    <source>
        <dbReference type="Pfam" id="PF20237"/>
    </source>
</evidence>
<comment type="caution">
    <text evidence="4">The sequence shown here is derived from an EMBL/GenBank/DDBJ whole genome shotgun (WGS) entry which is preliminary data.</text>
</comment>
<dbReference type="Proteomes" id="UP000664169">
    <property type="component" value="Unassembled WGS sequence"/>
</dbReference>
<keyword evidence="2" id="KW-0472">Membrane</keyword>
<sequence>MASKSDEAGYDNAPKLEEGFTDSEAQPSPKLSNSPTWSSTAARTWRSSQTEEPCLVDLGLEKLSGPIHQAPKLQSKGIFQSVVSSFEETEQLANNLAVEDFPRGYPQVSYLLDSDDSFMMYRRFGRLHARLLLQKQDKLRELEEELFRLDKLDELDDERKLALSCREEDDDLDPPECGMSRQQIFTESERLLLEYGTLLRQANSFQEMAKPTDRDHVSVFNYFRYKEPLAETDSGFILQKNDLVTIRAGRDHAWLDSFVESFLRWYSRPLIKKFFCDEETRAKTSDPHMHYFSRTRITFVTTLMITMLISILLIVPIWILYWVTLHPIGGTGTGNILLIVVLLSFTLLFNCTLSLFTKVRRHEMLAASVG</sequence>
<keyword evidence="2" id="KW-0812">Transmembrane</keyword>
<dbReference type="PANTHER" id="PTHR34502">
    <property type="entry name" value="DUF6594 DOMAIN-CONTAINING PROTEIN-RELATED"/>
    <property type="match status" value="1"/>
</dbReference>
<proteinExistence type="predicted"/>
<evidence type="ECO:0000313" key="4">
    <source>
        <dbReference type="EMBL" id="CAF9908762.1"/>
    </source>
</evidence>
<dbReference type="AlphaFoldDB" id="A0A8H3ER70"/>
<protein>
    <recommendedName>
        <fullName evidence="3">DUF6594 domain-containing protein</fullName>
    </recommendedName>
</protein>
<feature type="region of interest" description="Disordered" evidence="1">
    <location>
        <begin position="1"/>
        <end position="45"/>
    </location>
</feature>
<dbReference type="InterPro" id="IPR046529">
    <property type="entry name" value="DUF6594"/>
</dbReference>
<keyword evidence="5" id="KW-1185">Reference proteome</keyword>
<organism evidence="4 5">
    <name type="scientific">Gomphillus americanus</name>
    <dbReference type="NCBI Taxonomy" id="1940652"/>
    <lineage>
        <taxon>Eukaryota</taxon>
        <taxon>Fungi</taxon>
        <taxon>Dikarya</taxon>
        <taxon>Ascomycota</taxon>
        <taxon>Pezizomycotina</taxon>
        <taxon>Lecanoromycetes</taxon>
        <taxon>OSLEUM clade</taxon>
        <taxon>Ostropomycetidae</taxon>
        <taxon>Ostropales</taxon>
        <taxon>Graphidaceae</taxon>
        <taxon>Gomphilloideae</taxon>
        <taxon>Gomphillus</taxon>
    </lineage>
</organism>
<dbReference type="OrthoDB" id="3533814at2759"/>
<name>A0A8H3ER70_9LECA</name>
<accession>A0A8H3ER70</accession>
<evidence type="ECO:0000313" key="5">
    <source>
        <dbReference type="Proteomes" id="UP000664169"/>
    </source>
</evidence>
<dbReference type="PANTHER" id="PTHR34502:SF3">
    <property type="entry name" value="DUF6594 DOMAIN-CONTAINING PROTEIN"/>
    <property type="match status" value="1"/>
</dbReference>
<keyword evidence="2" id="KW-1133">Transmembrane helix</keyword>
<evidence type="ECO:0000256" key="2">
    <source>
        <dbReference type="SAM" id="Phobius"/>
    </source>
</evidence>
<feature type="domain" description="DUF6594" evidence="3">
    <location>
        <begin position="105"/>
        <end position="369"/>
    </location>
</feature>
<reference evidence="4" key="1">
    <citation type="submission" date="2021-03" db="EMBL/GenBank/DDBJ databases">
        <authorList>
            <person name="Tagirdzhanova G."/>
        </authorList>
    </citation>
    <scope>NUCLEOTIDE SEQUENCE</scope>
</reference>